<evidence type="ECO:0000256" key="1">
    <source>
        <dbReference type="SAM" id="SignalP"/>
    </source>
</evidence>
<protein>
    <submittedName>
        <fullName evidence="3">Uncharacterized protein LOC117146983</fullName>
    </submittedName>
</protein>
<name>A0A6P8KRA8_DROMA</name>
<keyword evidence="1" id="KW-0732">Signal</keyword>
<proteinExistence type="predicted"/>
<keyword evidence="2" id="KW-1185">Reference proteome</keyword>
<dbReference type="Proteomes" id="UP000515162">
    <property type="component" value="Chromosome X"/>
</dbReference>
<evidence type="ECO:0000313" key="3">
    <source>
        <dbReference type="RefSeq" id="XP_033169542.1"/>
    </source>
</evidence>
<dbReference type="RefSeq" id="XP_033169542.1">
    <property type="nucleotide sequence ID" value="XM_033313651.1"/>
</dbReference>
<sequence length="89" mass="10247">MAFLFKLLTLLAVAAIFIQMTLALEFMDEDFLANDDGHHLDEESAEVPAILTGYTRDTIAHFNPRKVDGGFRQLWERVPLQKVDDIKRR</sequence>
<evidence type="ECO:0000313" key="2">
    <source>
        <dbReference type="Proteomes" id="UP000515162"/>
    </source>
</evidence>
<feature type="chain" id="PRO_5028125618" evidence="1">
    <location>
        <begin position="24"/>
        <end position="89"/>
    </location>
</feature>
<accession>A0A6P8KRA8</accession>
<organism evidence="2 3">
    <name type="scientific">Drosophila mauritiana</name>
    <name type="common">Fruit fly</name>
    <dbReference type="NCBI Taxonomy" id="7226"/>
    <lineage>
        <taxon>Eukaryota</taxon>
        <taxon>Metazoa</taxon>
        <taxon>Ecdysozoa</taxon>
        <taxon>Arthropoda</taxon>
        <taxon>Hexapoda</taxon>
        <taxon>Insecta</taxon>
        <taxon>Pterygota</taxon>
        <taxon>Neoptera</taxon>
        <taxon>Endopterygota</taxon>
        <taxon>Diptera</taxon>
        <taxon>Brachycera</taxon>
        <taxon>Muscomorpha</taxon>
        <taxon>Ephydroidea</taxon>
        <taxon>Drosophilidae</taxon>
        <taxon>Drosophila</taxon>
        <taxon>Sophophora</taxon>
    </lineage>
</organism>
<gene>
    <name evidence="3" type="primary">LOC117146983</name>
</gene>
<reference evidence="3" key="1">
    <citation type="submission" date="2025-08" db="UniProtKB">
        <authorList>
            <consortium name="RefSeq"/>
        </authorList>
    </citation>
    <scope>IDENTIFICATION</scope>
    <source>
        <strain evidence="3">Mau12</strain>
        <tissue evidence="3">Whole Body</tissue>
    </source>
</reference>
<dbReference type="GeneID" id="117146983"/>
<feature type="signal peptide" evidence="1">
    <location>
        <begin position="1"/>
        <end position="23"/>
    </location>
</feature>
<dbReference type="AlphaFoldDB" id="A0A6P8KRA8"/>